<evidence type="ECO:0000259" key="1">
    <source>
        <dbReference type="Pfam" id="PF00557"/>
    </source>
</evidence>
<dbReference type="AlphaFoldDB" id="A0A0J9C047"/>
<dbReference type="CDD" id="cd01066">
    <property type="entry name" value="APP_MetAP"/>
    <property type="match status" value="1"/>
</dbReference>
<dbReference type="InterPro" id="IPR000587">
    <property type="entry name" value="Creatinase_N"/>
</dbReference>
<dbReference type="OrthoDB" id="9778159at2"/>
<dbReference type="PATRIC" id="fig|742734.4.peg.3602"/>
<dbReference type="SUPFAM" id="SSF53092">
    <property type="entry name" value="Creatinase/prolidase N-terminal domain"/>
    <property type="match status" value="1"/>
</dbReference>
<accession>A0A0J9C047</accession>
<evidence type="ECO:0000313" key="3">
    <source>
        <dbReference type="EMBL" id="KMW18453.1"/>
    </source>
</evidence>
<dbReference type="Proteomes" id="UP000037392">
    <property type="component" value="Unassembled WGS sequence"/>
</dbReference>
<dbReference type="GeneID" id="93162104"/>
<dbReference type="EMBL" id="ADLK01000024">
    <property type="protein sequence ID" value="KMW18453.1"/>
    <property type="molecule type" value="Genomic_DNA"/>
</dbReference>
<sequence>MTRYCLTGVEKPPKRGKRIPVALTDATMEERLNRVIGKMDQENLDVLVIYGDLEHGSNFEYLTGFLPRFEEGILVLHRDRTAFLMLGNENTKMVRYSRIPAGLIHVPFLSLPNQPMEDDRPIYEYFADAGLLHGQRVGMVGWKMFTSRVEDNRKLLDLPAYLTEAVKTIVGGSRVANVSHLFIGSHGVRTTNNANEIAHYEFGAALAGDCMADALEHIRTGMTEMELGAFLNASGQRCSVVTIAAAGERFENGNLYPGSRKVKAGDKVSLTVGYKGGLSSRAGYAVEKREQLLKPVQDYVEQLAGPYFAAVIQWLESIRIGMTGGELYRKIQNVLPKETYNWSLNPGHLTGDEEWMSSPIYQDSEEVLKSGMMLQIDIIPGKPEYGGAGCESGIVLADRELRAEMQRAYPQLYHVFMERRNYIKDVLHIQVPAEVLPMSDMVAFYRPYFLNRELAFVKRTE</sequence>
<dbReference type="SUPFAM" id="SSF55920">
    <property type="entry name" value="Creatinase/aminopeptidase"/>
    <property type="match status" value="1"/>
</dbReference>
<dbReference type="Gene3D" id="3.40.350.10">
    <property type="entry name" value="Creatinase/prolidase N-terminal domain"/>
    <property type="match status" value="1"/>
</dbReference>
<organism evidence="3 4">
    <name type="scientific">[Clostridium] citroniae WAL-19142</name>
    <dbReference type="NCBI Taxonomy" id="742734"/>
    <lineage>
        <taxon>Bacteria</taxon>
        <taxon>Bacillati</taxon>
        <taxon>Bacillota</taxon>
        <taxon>Clostridia</taxon>
        <taxon>Lachnospirales</taxon>
        <taxon>Lachnospiraceae</taxon>
        <taxon>Enterocloster</taxon>
    </lineage>
</organism>
<name>A0A0J9C047_9FIRM</name>
<feature type="domain" description="Creatinase N-terminal" evidence="2">
    <location>
        <begin position="31"/>
        <end position="97"/>
    </location>
</feature>
<dbReference type="PANTHER" id="PTHR46112:SF2">
    <property type="entry name" value="XAA-PRO AMINOPEPTIDASE P-RELATED"/>
    <property type="match status" value="1"/>
</dbReference>
<dbReference type="PANTHER" id="PTHR46112">
    <property type="entry name" value="AMINOPEPTIDASE"/>
    <property type="match status" value="1"/>
</dbReference>
<dbReference type="InterPro" id="IPR050659">
    <property type="entry name" value="Peptidase_M24B"/>
</dbReference>
<dbReference type="InterPro" id="IPR029149">
    <property type="entry name" value="Creatin/AminoP/Spt16_N"/>
</dbReference>
<dbReference type="Pfam" id="PF00557">
    <property type="entry name" value="Peptidase_M24"/>
    <property type="match status" value="1"/>
</dbReference>
<dbReference type="InterPro" id="IPR036005">
    <property type="entry name" value="Creatinase/aminopeptidase-like"/>
</dbReference>
<dbReference type="InterPro" id="IPR000994">
    <property type="entry name" value="Pept_M24"/>
</dbReference>
<protein>
    <recommendedName>
        <fullName evidence="5">Peptidase M24 domain-containing protein</fullName>
    </recommendedName>
</protein>
<evidence type="ECO:0000259" key="2">
    <source>
        <dbReference type="Pfam" id="PF01321"/>
    </source>
</evidence>
<dbReference type="Gene3D" id="3.90.230.10">
    <property type="entry name" value="Creatinase/methionine aminopeptidase superfamily"/>
    <property type="match status" value="1"/>
</dbReference>
<gene>
    <name evidence="3" type="ORF">HMPREF9470_03363</name>
</gene>
<comment type="caution">
    <text evidence="3">The sequence shown here is derived from an EMBL/GenBank/DDBJ whole genome shotgun (WGS) entry which is preliminary data.</text>
</comment>
<reference evidence="3 4" key="1">
    <citation type="submission" date="2011-04" db="EMBL/GenBank/DDBJ databases">
        <title>The Genome Sequence of Clostridium citroniae WAL-19142.</title>
        <authorList>
            <consortium name="The Broad Institute Genome Sequencing Platform"/>
            <person name="Earl A."/>
            <person name="Ward D."/>
            <person name="Feldgarden M."/>
            <person name="Gevers D."/>
            <person name="Warren Y.A."/>
            <person name="Tyrrell K.L."/>
            <person name="Citron D.M."/>
            <person name="Goldstein E.J."/>
            <person name="Daigneault M."/>
            <person name="Allen-Vercoe E."/>
            <person name="Young S.K."/>
            <person name="Zeng Q."/>
            <person name="Gargeya S."/>
            <person name="Fitzgerald M."/>
            <person name="Haas B."/>
            <person name="Abouelleil A."/>
            <person name="Alvarado L."/>
            <person name="Arachchi H.M."/>
            <person name="Berlin A."/>
            <person name="Brown A."/>
            <person name="Chapman S.B."/>
            <person name="Chen Z."/>
            <person name="Dunbar C."/>
            <person name="Freedman E."/>
            <person name="Gearin G."/>
            <person name="Gellesch M."/>
            <person name="Goldberg J."/>
            <person name="Griggs A."/>
            <person name="Gujja S."/>
            <person name="Heilman E.R."/>
            <person name="Heiman D."/>
            <person name="Howarth C."/>
            <person name="Larson L."/>
            <person name="Lui A."/>
            <person name="MacDonald P.J."/>
            <person name="Mehta T."/>
            <person name="Montmayeur A."/>
            <person name="Murphy C."/>
            <person name="Neiman D."/>
            <person name="Pearson M."/>
            <person name="Priest M."/>
            <person name="Roberts A."/>
            <person name="Saif S."/>
            <person name="Shea T."/>
            <person name="Shenoy N."/>
            <person name="Sisk P."/>
            <person name="Stolte C."/>
            <person name="Sykes S."/>
            <person name="White J."/>
            <person name="Yandava C."/>
            <person name="Wortman J."/>
            <person name="Nusbaum C."/>
            <person name="Birren B."/>
        </authorList>
    </citation>
    <scope>NUCLEOTIDE SEQUENCE [LARGE SCALE GENOMIC DNA]</scope>
    <source>
        <strain evidence="3 4">WAL-19142</strain>
    </source>
</reference>
<dbReference type="RefSeq" id="WP_048930261.1">
    <property type="nucleotide sequence ID" value="NZ_KQ235879.1"/>
</dbReference>
<evidence type="ECO:0000313" key="4">
    <source>
        <dbReference type="Proteomes" id="UP000037392"/>
    </source>
</evidence>
<evidence type="ECO:0008006" key="5">
    <source>
        <dbReference type="Google" id="ProtNLM"/>
    </source>
</evidence>
<feature type="domain" description="Peptidase M24" evidence="1">
    <location>
        <begin position="204"/>
        <end position="394"/>
    </location>
</feature>
<proteinExistence type="predicted"/>
<dbReference type="Pfam" id="PF01321">
    <property type="entry name" value="Creatinase_N"/>
    <property type="match status" value="1"/>
</dbReference>